<evidence type="ECO:0000256" key="1">
    <source>
        <dbReference type="PROSITE-ProRule" id="PRU00339"/>
    </source>
</evidence>
<name>A0A1H7JTT6_STIAU</name>
<dbReference type="OrthoDB" id="5504231at2"/>
<feature type="region of interest" description="Disordered" evidence="2">
    <location>
        <begin position="1"/>
        <end position="20"/>
    </location>
</feature>
<dbReference type="EMBL" id="FOAP01000002">
    <property type="protein sequence ID" value="SEK77706.1"/>
    <property type="molecule type" value="Genomic_DNA"/>
</dbReference>
<evidence type="ECO:0000256" key="2">
    <source>
        <dbReference type="SAM" id="MobiDB-lite"/>
    </source>
</evidence>
<keyword evidence="5" id="KW-1185">Reference proteome</keyword>
<feature type="repeat" description="TPR" evidence="1">
    <location>
        <begin position="168"/>
        <end position="201"/>
    </location>
</feature>
<proteinExistence type="predicted"/>
<dbReference type="SUPFAM" id="SSF48452">
    <property type="entry name" value="TPR-like"/>
    <property type="match status" value="1"/>
</dbReference>
<dbReference type="AlphaFoldDB" id="A0A1H7JTT6"/>
<keyword evidence="3" id="KW-0472">Membrane</keyword>
<dbReference type="PROSITE" id="PS50005">
    <property type="entry name" value="TPR"/>
    <property type="match status" value="1"/>
</dbReference>
<accession>A0A1H7JTT6</accession>
<dbReference type="RefSeq" id="WP_075005455.1">
    <property type="nucleotide sequence ID" value="NZ_FOAP01000002.1"/>
</dbReference>
<dbReference type="Pfam" id="PF13174">
    <property type="entry name" value="TPR_6"/>
    <property type="match status" value="1"/>
</dbReference>
<keyword evidence="3" id="KW-0812">Transmembrane</keyword>
<keyword evidence="3" id="KW-1133">Transmembrane helix</keyword>
<keyword evidence="1" id="KW-0802">TPR repeat</keyword>
<organism evidence="4 5">
    <name type="scientific">Stigmatella aurantiaca</name>
    <dbReference type="NCBI Taxonomy" id="41"/>
    <lineage>
        <taxon>Bacteria</taxon>
        <taxon>Pseudomonadati</taxon>
        <taxon>Myxococcota</taxon>
        <taxon>Myxococcia</taxon>
        <taxon>Myxococcales</taxon>
        <taxon>Cystobacterineae</taxon>
        <taxon>Archangiaceae</taxon>
        <taxon>Stigmatella</taxon>
    </lineage>
</organism>
<evidence type="ECO:0000256" key="3">
    <source>
        <dbReference type="SAM" id="Phobius"/>
    </source>
</evidence>
<evidence type="ECO:0000313" key="4">
    <source>
        <dbReference type="EMBL" id="SEK77706.1"/>
    </source>
</evidence>
<reference evidence="5" key="1">
    <citation type="submission" date="2016-10" db="EMBL/GenBank/DDBJ databases">
        <authorList>
            <person name="Varghese N."/>
            <person name="Submissions S."/>
        </authorList>
    </citation>
    <scope>NUCLEOTIDE SEQUENCE [LARGE SCALE GENOMIC DNA]</scope>
    <source>
        <strain evidence="5">DSM 17044</strain>
    </source>
</reference>
<dbReference type="InterPro" id="IPR019734">
    <property type="entry name" value="TPR_rpt"/>
</dbReference>
<evidence type="ECO:0000313" key="5">
    <source>
        <dbReference type="Proteomes" id="UP000182719"/>
    </source>
</evidence>
<dbReference type="InterPro" id="IPR011990">
    <property type="entry name" value="TPR-like_helical_dom_sf"/>
</dbReference>
<feature type="transmembrane region" description="Helical" evidence="3">
    <location>
        <begin position="39"/>
        <end position="59"/>
    </location>
</feature>
<sequence>MAKPEKIPPEEPKQELKQPDAFQRVGAEAEDWLVQRQRIVVIAVGVLLVGGLGAALFSYTSARGEAKAAQALGAALAVLDRPVVPASEGEQPPVAPGEPAPFKTAQEQDDALVKALTAFRAEHSGTRAAAAAALPLGKAEYRLGNHDGAVAAFGEFLKSAAQNDPLRASAFEGQGYAYEAQQKYEPALAAFDEMAKLNSGGFLAGMGQYHRARILILQGKKDEAAAVLAKIPTEHAASSAARLSTERLALLAAEGVKVPTPAAPADSAQDAG</sequence>
<protein>
    <submittedName>
        <fullName evidence="4">Uncharacterized protein</fullName>
    </submittedName>
</protein>
<dbReference type="Proteomes" id="UP000182719">
    <property type="component" value="Unassembled WGS sequence"/>
</dbReference>
<dbReference type="Gene3D" id="1.25.40.10">
    <property type="entry name" value="Tetratricopeptide repeat domain"/>
    <property type="match status" value="1"/>
</dbReference>
<feature type="compositionally biased region" description="Basic and acidic residues" evidence="2">
    <location>
        <begin position="1"/>
        <end position="18"/>
    </location>
</feature>
<gene>
    <name evidence="4" type="ORF">SAMN05444354_102316</name>
</gene>